<feature type="compositionally biased region" description="Polar residues" evidence="7">
    <location>
        <begin position="605"/>
        <end position="617"/>
    </location>
</feature>
<feature type="compositionally biased region" description="Polar residues" evidence="7">
    <location>
        <begin position="7"/>
        <end position="17"/>
    </location>
</feature>
<feature type="compositionally biased region" description="Polar residues" evidence="7">
    <location>
        <begin position="1085"/>
        <end position="1103"/>
    </location>
</feature>
<feature type="compositionally biased region" description="Polar residues" evidence="7">
    <location>
        <begin position="1003"/>
        <end position="1024"/>
    </location>
</feature>
<evidence type="ECO:0000256" key="7">
    <source>
        <dbReference type="SAM" id="MobiDB-lite"/>
    </source>
</evidence>
<evidence type="ECO:0000313" key="11">
    <source>
        <dbReference type="Ensembl" id="ENSPREP00000009786.1"/>
    </source>
</evidence>
<dbReference type="Gene3D" id="1.20.1270.60">
    <property type="entry name" value="Arfaptin homology (AH) domain/BAR domain"/>
    <property type="match status" value="1"/>
</dbReference>
<dbReference type="Pfam" id="PF00620">
    <property type="entry name" value="RhoGAP"/>
    <property type="match status" value="2"/>
</dbReference>
<feature type="domain" description="Phorbol-ester/DAG-type" evidence="8">
    <location>
        <begin position="710"/>
        <end position="755"/>
    </location>
</feature>
<feature type="domain" description="Rho-GAP" evidence="9">
    <location>
        <begin position="769"/>
        <end position="997"/>
    </location>
</feature>
<evidence type="ECO:0000256" key="3">
    <source>
        <dbReference type="ARBA" id="ARBA00022771"/>
    </source>
</evidence>
<dbReference type="AlphaFoldDB" id="A0A3P9NJN7"/>
<dbReference type="FunFam" id="1.10.555.10:FF:000016">
    <property type="entry name" value="Rho GTPase activating protein 29"/>
    <property type="match status" value="1"/>
</dbReference>
<keyword evidence="5 6" id="KW-0175">Coiled coil</keyword>
<protein>
    <submittedName>
        <fullName evidence="11">Rho GTPase activating protein 45</fullName>
    </submittedName>
</protein>
<dbReference type="GeneTree" id="ENSGT00950000183110"/>
<feature type="compositionally biased region" description="Low complexity" evidence="7">
    <location>
        <begin position="61"/>
        <end position="74"/>
    </location>
</feature>
<dbReference type="PROSITE" id="PS51741">
    <property type="entry name" value="F_BAR"/>
    <property type="match status" value="1"/>
</dbReference>
<dbReference type="PANTHER" id="PTHR15228">
    <property type="entry name" value="SPERMATHECAL PHYSIOLOGY VARIANT"/>
    <property type="match status" value="1"/>
</dbReference>
<keyword evidence="2" id="KW-0479">Metal-binding</keyword>
<keyword evidence="4" id="KW-0862">Zinc</keyword>
<feature type="region of interest" description="Disordered" evidence="7">
    <location>
        <begin position="870"/>
        <end position="896"/>
    </location>
</feature>
<dbReference type="InterPro" id="IPR001060">
    <property type="entry name" value="FCH_dom"/>
</dbReference>
<evidence type="ECO:0000259" key="9">
    <source>
        <dbReference type="PROSITE" id="PS50238"/>
    </source>
</evidence>
<feature type="region of interest" description="Disordered" evidence="7">
    <location>
        <begin position="1003"/>
        <end position="1124"/>
    </location>
</feature>
<dbReference type="GO" id="GO:0007165">
    <property type="term" value="P:signal transduction"/>
    <property type="evidence" value="ECO:0007669"/>
    <property type="project" value="InterPro"/>
</dbReference>
<feature type="compositionally biased region" description="Polar residues" evidence="7">
    <location>
        <begin position="676"/>
        <end position="685"/>
    </location>
</feature>
<dbReference type="PANTHER" id="PTHR15228:SF18">
    <property type="entry name" value="RHO GTPASE-ACTIVATING PROTEIN 45"/>
    <property type="match status" value="1"/>
</dbReference>
<dbReference type="InterPro" id="IPR046349">
    <property type="entry name" value="C1-like_sf"/>
</dbReference>
<dbReference type="PROSITE" id="PS50238">
    <property type="entry name" value="RHOGAP"/>
    <property type="match status" value="1"/>
</dbReference>
<reference evidence="12" key="1">
    <citation type="submission" date="2013-11" db="EMBL/GenBank/DDBJ databases">
        <title>The genomic landscape of the Guanapo guppy.</title>
        <authorList>
            <person name="Kuenstner A."/>
            <person name="Dreyer C."/>
        </authorList>
    </citation>
    <scope>NUCLEOTIDE SEQUENCE</scope>
    <source>
        <strain evidence="12">Guanapo</strain>
    </source>
</reference>
<reference evidence="11" key="2">
    <citation type="submission" date="2025-08" db="UniProtKB">
        <authorList>
            <consortium name="Ensembl"/>
        </authorList>
    </citation>
    <scope>IDENTIFICATION</scope>
    <source>
        <strain evidence="11">Guanapo</strain>
    </source>
</reference>
<dbReference type="Ensembl" id="ENSPRET00000009902.1">
    <property type="protein sequence ID" value="ENSPREP00000009786.1"/>
    <property type="gene ID" value="ENSPREG00000006545.1"/>
</dbReference>
<evidence type="ECO:0000313" key="12">
    <source>
        <dbReference type="Proteomes" id="UP000242638"/>
    </source>
</evidence>
<dbReference type="Pfam" id="PF24235">
    <property type="entry name" value="RHG29_45_N"/>
    <property type="match status" value="1"/>
</dbReference>
<name>A0A3P9NJN7_POERE</name>
<evidence type="ECO:0000256" key="5">
    <source>
        <dbReference type="ARBA" id="ARBA00023054"/>
    </source>
</evidence>
<sequence length="1124" mass="124284">MLKRNNKNSYNPYSTTQRVKKAESKGKDKLDILPNKHNIWLKQLSILQEQPRKDAGDAALSSSPCSSTTSSSFTPTAAGFQDSSLSCPGTPSPQHAKLAAMQGVGCPSPVQTLKRPTALSRHASAAGFPLPSWVHTKGQGKGALSPSPQSEVPESTVIEVEDIPALLRDVARFAEAVDKLKDVVLAEGKESQRPVAHECLGEVLRNLRQVINTYPLLNTVEILTAAGKLISKVKGFHYEASNEMDKKDFEKAIETIAVAFSSNVSELLMGEVDSSTLLSLLPTEKSRSMENLYAAAAFACHSAGRVEEVDVILQRSEGGVDSALVYAKSISKYMKDLISYVEKRTTLEAEFSKGLQRLYQSCKHSITHPHMPLYSIYSLALEQDQEQSVGLQQANTTLHNQTFIQPLLQRKQEHEKKRKDIKDLWIRAKRKLLECEANLRKAKQAYMVRCEEYEKAKTAACRAEEEGGGSTAKSVEKKKRVEEEARNKAVEAEATYRTCIADATTQQLELEHTKVTVLRQLQDVIKQSDQTLRSATISYYQLMHMQTVALPVHYQTLCESSKLYDPGQQYAAHVRDLQLPEQPGILYSFETYSPTSSSSRWGILSEQTPHTKQTKNNPYRRGQGHKSWGSTVSNDSMADTGLDSPTASTSDISKMARTSSTGTMSSDEETDEKDGNVSSFETPNINGMDPDVVVSTRPFRNIGLSKAAQTHKLRKLRTPAKCRECDSYVYFQGAECEECFLSCHKRCLETLAIQCGHKKLQGRLQLFGRDFTQVASCASDGIPFIITKCISEIERRALKMKGIYRVNGVKTRVEKLCQAFENGKELVELSQCSPHDISNVLKLYLRQLPEPIMPFRLYNTLMGLAKESLHSEGDVPEGGEAESSGTNPVAVRGPELVDLGPNSDPEVLVLVDSLKELVKELPKPNFATLRYIVRHLRRIAELEEDNKMSPSNLGIVFGPSLMRPRPTGATISLSSLVDYPHQARIVEALIVFYSSIFQSKTSHTNKIARSTSTSTQQVGESVVSTEDEQLSYRDSLDLSGHSATHTDPEQDPEQDQDNPEGDGEGEPPAVPESAPPEEDAAEQEVTTSLAELNVNQSNNNQLRSPVCESCPPAWPRASCPSEPQ</sequence>
<keyword evidence="12" id="KW-1185">Reference proteome</keyword>
<evidence type="ECO:0000256" key="2">
    <source>
        <dbReference type="ARBA" id="ARBA00022723"/>
    </source>
</evidence>
<feature type="compositionally biased region" description="Polar residues" evidence="7">
    <location>
        <begin position="628"/>
        <end position="665"/>
    </location>
</feature>
<dbReference type="InterPro" id="IPR008936">
    <property type="entry name" value="Rho_GTPase_activation_prot"/>
</dbReference>
<feature type="region of interest" description="Disordered" evidence="7">
    <location>
        <begin position="1"/>
        <end position="32"/>
    </location>
</feature>
<dbReference type="Gene3D" id="1.10.555.10">
    <property type="entry name" value="Rho GTPase activation protein"/>
    <property type="match status" value="1"/>
</dbReference>
<organism evidence="11 12">
    <name type="scientific">Poecilia reticulata</name>
    <name type="common">Guppy</name>
    <name type="synonym">Acanthophacelus reticulatus</name>
    <dbReference type="NCBI Taxonomy" id="8081"/>
    <lineage>
        <taxon>Eukaryota</taxon>
        <taxon>Metazoa</taxon>
        <taxon>Chordata</taxon>
        <taxon>Craniata</taxon>
        <taxon>Vertebrata</taxon>
        <taxon>Euteleostomi</taxon>
        <taxon>Actinopterygii</taxon>
        <taxon>Neopterygii</taxon>
        <taxon>Teleostei</taxon>
        <taxon>Neoteleostei</taxon>
        <taxon>Acanthomorphata</taxon>
        <taxon>Ovalentaria</taxon>
        <taxon>Atherinomorphae</taxon>
        <taxon>Cyprinodontiformes</taxon>
        <taxon>Poeciliidae</taxon>
        <taxon>Poeciliinae</taxon>
        <taxon>Poecilia</taxon>
    </lineage>
</organism>
<feature type="compositionally biased region" description="Basic and acidic residues" evidence="7">
    <location>
        <begin position="20"/>
        <end position="31"/>
    </location>
</feature>
<dbReference type="Proteomes" id="UP000242638">
    <property type="component" value="Unassembled WGS sequence"/>
</dbReference>
<dbReference type="SMART" id="SM00055">
    <property type="entry name" value="FCH"/>
    <property type="match status" value="1"/>
</dbReference>
<feature type="compositionally biased region" description="Acidic residues" evidence="7">
    <location>
        <begin position="1049"/>
        <end position="1065"/>
    </location>
</feature>
<proteinExistence type="predicted"/>
<accession>A0A3P9NJN7</accession>
<dbReference type="InterPro" id="IPR057028">
    <property type="entry name" value="RHG29_45_N"/>
</dbReference>
<dbReference type="InterPro" id="IPR054713">
    <property type="entry name" value="GMIP/FCHO2-like_FCH"/>
</dbReference>
<feature type="domain" description="F-BAR" evidence="10">
    <location>
        <begin position="307"/>
        <end position="569"/>
    </location>
</feature>
<dbReference type="GO" id="GO:0008270">
    <property type="term" value="F:zinc ion binding"/>
    <property type="evidence" value="ECO:0007669"/>
    <property type="project" value="UniProtKB-KW"/>
</dbReference>
<evidence type="ECO:0000259" key="10">
    <source>
        <dbReference type="PROSITE" id="PS51741"/>
    </source>
</evidence>
<dbReference type="InterPro" id="IPR031160">
    <property type="entry name" value="F_BAR_dom"/>
</dbReference>
<keyword evidence="1" id="KW-0343">GTPase activation</keyword>
<dbReference type="SUPFAM" id="SSF103657">
    <property type="entry name" value="BAR/IMD domain-like"/>
    <property type="match status" value="1"/>
</dbReference>
<dbReference type="Pfam" id="PF00130">
    <property type="entry name" value="C1_1"/>
    <property type="match status" value="1"/>
</dbReference>
<dbReference type="InterPro" id="IPR002219">
    <property type="entry name" value="PKC_DAG/PE"/>
</dbReference>
<dbReference type="SUPFAM" id="SSF57889">
    <property type="entry name" value="Cysteine-rich domain"/>
    <property type="match status" value="1"/>
</dbReference>
<evidence type="ECO:0000256" key="6">
    <source>
        <dbReference type="PROSITE-ProRule" id="PRU01077"/>
    </source>
</evidence>
<feature type="region of interest" description="Disordered" evidence="7">
    <location>
        <begin position="52"/>
        <end position="74"/>
    </location>
</feature>
<dbReference type="Bgee" id="ENSPREG00000006545">
    <property type="expression patterns" value="Expressed in head and 1 other cell type or tissue"/>
</dbReference>
<evidence type="ECO:0000259" key="8">
    <source>
        <dbReference type="PROSITE" id="PS50081"/>
    </source>
</evidence>
<dbReference type="InterPro" id="IPR000198">
    <property type="entry name" value="RhoGAP_dom"/>
</dbReference>
<dbReference type="SMART" id="SM00324">
    <property type="entry name" value="RhoGAP"/>
    <property type="match status" value="1"/>
</dbReference>
<feature type="region of interest" description="Disordered" evidence="7">
    <location>
        <begin position="596"/>
        <end position="692"/>
    </location>
</feature>
<dbReference type="SUPFAM" id="SSF48350">
    <property type="entry name" value="GTPase activation domain, GAP"/>
    <property type="match status" value="1"/>
</dbReference>
<keyword evidence="3" id="KW-0863">Zinc-finger</keyword>
<dbReference type="Pfam" id="PF22699">
    <property type="entry name" value="GMIP-like_FCH"/>
    <property type="match status" value="1"/>
</dbReference>
<dbReference type="SMART" id="SM00109">
    <property type="entry name" value="C1"/>
    <property type="match status" value="1"/>
</dbReference>
<reference evidence="11" key="3">
    <citation type="submission" date="2025-09" db="UniProtKB">
        <authorList>
            <consortium name="Ensembl"/>
        </authorList>
    </citation>
    <scope>IDENTIFICATION</scope>
    <source>
        <strain evidence="11">Guanapo</strain>
    </source>
</reference>
<dbReference type="GO" id="GO:0016020">
    <property type="term" value="C:membrane"/>
    <property type="evidence" value="ECO:0007669"/>
    <property type="project" value="TreeGrafter"/>
</dbReference>
<dbReference type="GO" id="GO:0005096">
    <property type="term" value="F:GTPase activator activity"/>
    <property type="evidence" value="ECO:0007669"/>
    <property type="project" value="UniProtKB-KW"/>
</dbReference>
<dbReference type="PROSITE" id="PS00479">
    <property type="entry name" value="ZF_DAG_PE_1"/>
    <property type="match status" value="1"/>
</dbReference>
<dbReference type="GO" id="GO:0005829">
    <property type="term" value="C:cytosol"/>
    <property type="evidence" value="ECO:0007669"/>
    <property type="project" value="UniProtKB-ARBA"/>
</dbReference>
<dbReference type="CDD" id="cd20816">
    <property type="entry name" value="C1_GMIP-like"/>
    <property type="match status" value="1"/>
</dbReference>
<dbReference type="InterPro" id="IPR051025">
    <property type="entry name" value="RhoGAP"/>
</dbReference>
<dbReference type="PROSITE" id="PS50081">
    <property type="entry name" value="ZF_DAG_PE_2"/>
    <property type="match status" value="1"/>
</dbReference>
<evidence type="ECO:0000256" key="4">
    <source>
        <dbReference type="ARBA" id="ARBA00022833"/>
    </source>
</evidence>
<dbReference type="InterPro" id="IPR027267">
    <property type="entry name" value="AH/BAR_dom_sf"/>
</dbReference>
<dbReference type="GO" id="GO:0051056">
    <property type="term" value="P:regulation of small GTPase mediated signal transduction"/>
    <property type="evidence" value="ECO:0007669"/>
    <property type="project" value="UniProtKB-ARBA"/>
</dbReference>
<evidence type="ECO:0000256" key="1">
    <source>
        <dbReference type="ARBA" id="ARBA00022468"/>
    </source>
</evidence>